<dbReference type="AlphaFoldDB" id="A0A3L6ET14"/>
<dbReference type="GO" id="GO:0016104">
    <property type="term" value="P:triterpenoid biosynthetic process"/>
    <property type="evidence" value="ECO:0007669"/>
    <property type="project" value="InterPro"/>
</dbReference>
<dbReference type="EMBL" id="NCVQ01000006">
    <property type="protein sequence ID" value="PWZ24224.1"/>
    <property type="molecule type" value="Genomic_DNA"/>
</dbReference>
<evidence type="ECO:0000259" key="1">
    <source>
        <dbReference type="Pfam" id="PF13249"/>
    </source>
</evidence>
<dbReference type="ExpressionAtlas" id="A0A3L6ET14">
    <property type="expression patterns" value="baseline"/>
</dbReference>
<organism evidence="2">
    <name type="scientific">Zea mays</name>
    <name type="common">Maize</name>
    <dbReference type="NCBI Taxonomy" id="4577"/>
    <lineage>
        <taxon>Eukaryota</taxon>
        <taxon>Viridiplantae</taxon>
        <taxon>Streptophyta</taxon>
        <taxon>Embryophyta</taxon>
        <taxon>Tracheophyta</taxon>
        <taxon>Spermatophyta</taxon>
        <taxon>Magnoliopsida</taxon>
        <taxon>Liliopsida</taxon>
        <taxon>Poales</taxon>
        <taxon>Poaceae</taxon>
        <taxon>PACMAD clade</taxon>
        <taxon>Panicoideae</taxon>
        <taxon>Andropogonodae</taxon>
        <taxon>Andropogoneae</taxon>
        <taxon>Tripsacinae</taxon>
        <taxon>Zea</taxon>
    </lineage>
</organism>
<gene>
    <name evidence="2" type="primary">Os11g0285000_8</name>
    <name evidence="2" type="ORF">Zm00014a_031831</name>
</gene>
<dbReference type="SUPFAM" id="SSF48239">
    <property type="entry name" value="Terpenoid cyclases/Protein prenyltransferases"/>
    <property type="match status" value="1"/>
</dbReference>
<dbReference type="Gene3D" id="1.50.10.20">
    <property type="match status" value="1"/>
</dbReference>
<name>A0A3L6ET14_MAIZE</name>
<dbReference type="InterPro" id="IPR018333">
    <property type="entry name" value="Squalene_cyclase"/>
</dbReference>
<proteinExistence type="predicted"/>
<accession>A0A3L6ET14</accession>
<dbReference type="Proteomes" id="UP000251960">
    <property type="component" value="Chromosome 5"/>
</dbReference>
<dbReference type="GO" id="GO:0005811">
    <property type="term" value="C:lipid droplet"/>
    <property type="evidence" value="ECO:0007669"/>
    <property type="project" value="InterPro"/>
</dbReference>
<dbReference type="Pfam" id="PF13249">
    <property type="entry name" value="SQHop_cyclase_N"/>
    <property type="match status" value="1"/>
</dbReference>
<comment type="caution">
    <text evidence="2">The sequence shown here is derived from an EMBL/GenBank/DDBJ whole genome shotgun (WGS) entry which is preliminary data.</text>
</comment>
<reference evidence="2" key="1">
    <citation type="journal article" date="2018" name="Nat. Genet.">
        <title>Extensive intraspecific gene order and gene structural variations between Mo17 and other maize genomes.</title>
        <authorList>
            <person name="Sun S."/>
            <person name="Zhou Y."/>
            <person name="Chen J."/>
            <person name="Shi J."/>
            <person name="Zhao H."/>
            <person name="Zhao H."/>
            <person name="Song W."/>
            <person name="Zhang M."/>
            <person name="Cui Y."/>
            <person name="Dong X."/>
            <person name="Liu H."/>
            <person name="Ma X."/>
            <person name="Jiao Y."/>
            <person name="Wang B."/>
            <person name="Wei X."/>
            <person name="Stein J.C."/>
            <person name="Glaubitz J.C."/>
            <person name="Lu F."/>
            <person name="Yu G."/>
            <person name="Liang C."/>
            <person name="Fengler K."/>
            <person name="Li B."/>
            <person name="Rafalski A."/>
            <person name="Schnable P.S."/>
            <person name="Ware D.H."/>
            <person name="Buckler E.S."/>
            <person name="Lai J."/>
        </authorList>
    </citation>
    <scope>NUCLEOTIDE SEQUENCE [LARGE SCALE GENOMIC DNA]</scope>
    <source>
        <tissue evidence="2">Seedling</tissue>
    </source>
</reference>
<protein>
    <submittedName>
        <fullName evidence="2">Achilleol B synthase</fullName>
    </submittedName>
</protein>
<dbReference type="InterPro" id="IPR032697">
    <property type="entry name" value="SQ_cyclase_N"/>
</dbReference>
<dbReference type="InterPro" id="IPR008930">
    <property type="entry name" value="Terpenoid_cyclase/PrenylTrfase"/>
</dbReference>
<dbReference type="PANTHER" id="PTHR11764:SF64">
    <property type="entry name" value="TERPENE CYCLASE_MUTASE FAMILY MEMBER"/>
    <property type="match status" value="1"/>
</dbReference>
<dbReference type="GO" id="GO:0016866">
    <property type="term" value="F:intramolecular transferase activity"/>
    <property type="evidence" value="ECO:0007669"/>
    <property type="project" value="InterPro"/>
</dbReference>
<sequence>MWRLKVSEGGGPWLRTENGFLGRQVWEFDADAGTPEERAEVERLRQEFTRHRFQRKESQDLLLRMQVRCIGGNTGRLMLPTKHLSSLRSSLRFMQCTQIVFIYMQYAKSNQRLSPSTPSMKLENSEEVTEEIILTSLRRALSQQSTLQAHDGHWPGDYSGFLVIMPMFIFSLYVTGSINTIISPEHRHEILRYIYNHQNEDGGWSTHVLTTSTMLGSCLNYAALRLLGEVAHGEEDALSKGRAWILSHGSAAALPQWGKIWLSIIGAYDWSGNNPIIPELWMVPYALPIHPGT</sequence>
<feature type="domain" description="Squalene cyclase N-terminal" evidence="1">
    <location>
        <begin position="139"/>
        <end position="290"/>
    </location>
</feature>
<evidence type="ECO:0000313" key="2">
    <source>
        <dbReference type="EMBL" id="PWZ24224.1"/>
    </source>
</evidence>
<dbReference type="PANTHER" id="PTHR11764">
    <property type="entry name" value="TERPENE CYCLASE/MUTASE FAMILY MEMBER"/>
    <property type="match status" value="1"/>
</dbReference>